<sequence length="73" mass="8431">MLVKSWNYPGPFNVSPVGAGYLFMFRPEYILKSTLKLQAKYPDGLKLWMGNHLIYCLHKSEKIEKILGTTKLL</sequence>
<organism evidence="1 2">
    <name type="scientific">Hypothenemus hampei</name>
    <name type="common">Coffee berry borer</name>
    <dbReference type="NCBI Taxonomy" id="57062"/>
    <lineage>
        <taxon>Eukaryota</taxon>
        <taxon>Metazoa</taxon>
        <taxon>Ecdysozoa</taxon>
        <taxon>Arthropoda</taxon>
        <taxon>Hexapoda</taxon>
        <taxon>Insecta</taxon>
        <taxon>Pterygota</taxon>
        <taxon>Neoptera</taxon>
        <taxon>Endopterygota</taxon>
        <taxon>Coleoptera</taxon>
        <taxon>Polyphaga</taxon>
        <taxon>Cucujiformia</taxon>
        <taxon>Curculionidae</taxon>
        <taxon>Scolytinae</taxon>
        <taxon>Hypothenemus</taxon>
    </lineage>
</organism>
<protein>
    <submittedName>
        <fullName evidence="1">Uncharacterized protein</fullName>
    </submittedName>
</protein>
<comment type="caution">
    <text evidence="1">The sequence shown here is derived from an EMBL/GenBank/DDBJ whole genome shotgun (WGS) entry which is preliminary data.</text>
</comment>
<evidence type="ECO:0000313" key="2">
    <source>
        <dbReference type="Proteomes" id="UP001566132"/>
    </source>
</evidence>
<keyword evidence="2" id="KW-1185">Reference proteome</keyword>
<accession>A0ABD1EVR7</accession>
<reference evidence="1 2" key="1">
    <citation type="submission" date="2024-05" db="EMBL/GenBank/DDBJ databases">
        <title>Genetic variation in Jamaican populations of the coffee berry borer (Hypothenemus hampei).</title>
        <authorList>
            <person name="Errbii M."/>
            <person name="Myrie A."/>
        </authorList>
    </citation>
    <scope>NUCLEOTIDE SEQUENCE [LARGE SCALE GENOMIC DNA]</scope>
    <source>
        <strain evidence="1">JA-Hopewell-2020-01-JO</strain>
        <tissue evidence="1">Whole body</tissue>
    </source>
</reference>
<dbReference type="Proteomes" id="UP001566132">
    <property type="component" value="Unassembled WGS sequence"/>
</dbReference>
<name>A0ABD1EVR7_HYPHA</name>
<evidence type="ECO:0000313" key="1">
    <source>
        <dbReference type="EMBL" id="KAL1502673.1"/>
    </source>
</evidence>
<gene>
    <name evidence="1" type="ORF">ABEB36_007786</name>
</gene>
<dbReference type="EMBL" id="JBDJPC010000005">
    <property type="protein sequence ID" value="KAL1502673.1"/>
    <property type="molecule type" value="Genomic_DNA"/>
</dbReference>
<proteinExistence type="predicted"/>
<dbReference type="AlphaFoldDB" id="A0ABD1EVR7"/>